<dbReference type="EMBL" id="JQHP01000009">
    <property type="protein sequence ID" value="KFX04102.1"/>
    <property type="molecule type" value="Genomic_DNA"/>
</dbReference>
<evidence type="ECO:0000313" key="2">
    <source>
        <dbReference type="EMBL" id="KGA27236.1"/>
    </source>
</evidence>
<accession>A0AAW3EDH0</accession>
<name>A0AAW3EDH0_9GAMM</name>
<organism evidence="1 3">
    <name type="scientific">Pectobacterium wasabiae</name>
    <dbReference type="NCBI Taxonomy" id="55208"/>
    <lineage>
        <taxon>Bacteria</taxon>
        <taxon>Pseudomonadati</taxon>
        <taxon>Pseudomonadota</taxon>
        <taxon>Gammaproteobacteria</taxon>
        <taxon>Enterobacterales</taxon>
        <taxon>Pectobacteriaceae</taxon>
        <taxon>Pectobacterium</taxon>
    </lineage>
</organism>
<protein>
    <submittedName>
        <fullName evidence="1">Uncharacterized protein</fullName>
    </submittedName>
</protein>
<gene>
    <name evidence="1" type="ORF">JV38_16395</name>
    <name evidence="2" type="ORF">KU73_16385</name>
</gene>
<comment type="caution">
    <text evidence="1">The sequence shown here is derived from an EMBL/GenBank/DDBJ whole genome shotgun (WGS) entry which is preliminary data.</text>
</comment>
<dbReference type="AlphaFoldDB" id="A0AAW3EDH0"/>
<proteinExistence type="predicted"/>
<evidence type="ECO:0000313" key="1">
    <source>
        <dbReference type="EMBL" id="KFX04102.1"/>
    </source>
</evidence>
<reference evidence="3 4" key="1">
    <citation type="submission" date="2014-08" db="EMBL/GenBank/DDBJ databases">
        <title>Genome sequences of NCPPB Pectobacterium isolates.</title>
        <authorList>
            <person name="Glover R.H."/>
            <person name="Sapp M."/>
            <person name="Elphinstone J."/>
        </authorList>
    </citation>
    <scope>NUCLEOTIDE SEQUENCE [LARGE SCALE GENOMIC DNA]</scope>
    <source>
        <strain evidence="1 3">NCPPB 3701</strain>
        <strain evidence="2 4">NCPPB3702</strain>
    </source>
</reference>
<evidence type="ECO:0000313" key="3">
    <source>
        <dbReference type="Proteomes" id="UP000029257"/>
    </source>
</evidence>
<dbReference type="EMBL" id="JQOH01000008">
    <property type="protein sequence ID" value="KGA27236.1"/>
    <property type="molecule type" value="Genomic_DNA"/>
</dbReference>
<keyword evidence="4" id="KW-1185">Reference proteome</keyword>
<dbReference type="Proteomes" id="UP000029257">
    <property type="component" value="Unassembled WGS sequence"/>
</dbReference>
<evidence type="ECO:0000313" key="4">
    <source>
        <dbReference type="Proteomes" id="UP000029436"/>
    </source>
</evidence>
<sequence length="101" mass="11677">MQKRGFTTTSIVTMMQRTGNIYRRADRAVWIKPQGYVHDPLGLADSVCQARYERYKDYRSQGHSAEEAAKLSKMPEPKTGIGYRVNDKPVRLQVDWSKQDI</sequence>
<dbReference type="Proteomes" id="UP000029436">
    <property type="component" value="Unassembled WGS sequence"/>
</dbReference>